<gene>
    <name evidence="1" type="ORF">HSBAA_11620</name>
</gene>
<accession>A0A455U1L1</accession>
<dbReference type="InterPro" id="IPR008526">
    <property type="entry name" value="YedI"/>
</dbReference>
<evidence type="ECO:0000313" key="1">
    <source>
        <dbReference type="EMBL" id="BBI59856.1"/>
    </source>
</evidence>
<dbReference type="PANTHER" id="PTHR30503">
    <property type="entry name" value="INNER MEMBRANE PROTEIN YEDI"/>
    <property type="match status" value="1"/>
</dbReference>
<evidence type="ECO:0000313" key="2">
    <source>
        <dbReference type="Proteomes" id="UP000320231"/>
    </source>
</evidence>
<sequence length="97" mass="10209">MVGGTYLAFEGAEKVWHKLLGKHDDDKPAVEKGPEAEKKIVSGAIRTDLILSAEIMVIALATVSPTGVLVTAGESGGGRIFHHTSGVWRGRAVDQDG</sequence>
<proteinExistence type="predicted"/>
<dbReference type="Proteomes" id="UP000320231">
    <property type="component" value="Chromosome"/>
</dbReference>
<dbReference type="EMBL" id="AP019514">
    <property type="protein sequence ID" value="BBI59856.1"/>
    <property type="molecule type" value="Genomic_DNA"/>
</dbReference>
<dbReference type="PANTHER" id="PTHR30503:SF3">
    <property type="entry name" value="INNER MEMBRANE PROTEIN YEDI"/>
    <property type="match status" value="1"/>
</dbReference>
<dbReference type="AlphaFoldDB" id="A0A455U1L1"/>
<dbReference type="Pfam" id="PF05661">
    <property type="entry name" value="DUF808"/>
    <property type="match status" value="1"/>
</dbReference>
<reference evidence="1 2" key="1">
    <citation type="journal article" date="2019" name="Microbiol. Resour. Announc.">
        <title>Complete Genome Sequence of Halomonas sulfidaeris Strain Esulfide1 Isolated from a Metal Sulfide Rock at a Depth of 2,200 Meters, Obtained Using Nanopore Sequencing.</title>
        <authorList>
            <person name="Saito M."/>
            <person name="Nishigata A."/>
            <person name="Galipon J."/>
            <person name="Arakawa K."/>
        </authorList>
    </citation>
    <scope>NUCLEOTIDE SEQUENCE [LARGE SCALE GENOMIC DNA]</scope>
    <source>
        <strain evidence="1 2">ATCC BAA-803</strain>
    </source>
</reference>
<name>A0A455U1L1_9GAMM</name>
<dbReference type="KEGG" id="hsr:HSBAA_11620"/>
<organism evidence="1 2">
    <name type="scientific">Vreelandella sulfidaeris</name>
    <dbReference type="NCBI Taxonomy" id="115553"/>
    <lineage>
        <taxon>Bacteria</taxon>
        <taxon>Pseudomonadati</taxon>
        <taxon>Pseudomonadota</taxon>
        <taxon>Gammaproteobacteria</taxon>
        <taxon>Oceanospirillales</taxon>
        <taxon>Halomonadaceae</taxon>
        <taxon>Vreelandella</taxon>
    </lineage>
</organism>
<dbReference type="GO" id="GO:0005886">
    <property type="term" value="C:plasma membrane"/>
    <property type="evidence" value="ECO:0007669"/>
    <property type="project" value="TreeGrafter"/>
</dbReference>
<protein>
    <submittedName>
        <fullName evidence="1">Uncharacterized protein</fullName>
    </submittedName>
</protein>